<dbReference type="Proteomes" id="UP001501094">
    <property type="component" value="Unassembled WGS sequence"/>
</dbReference>
<evidence type="ECO:0000259" key="2">
    <source>
        <dbReference type="Pfam" id="PF10756"/>
    </source>
</evidence>
<dbReference type="Pfam" id="PF10756">
    <property type="entry name" value="bPH_6"/>
    <property type="match status" value="1"/>
</dbReference>
<sequence length="164" mass="17569">MAMTDDAPPDDAGRYRTFRGRFTTPVAWGTGVVIVAGCVFVALVATSPGSHDLVNQASIIVTGLLFALLAVRFAAIRAVPDRHGLLVVNYARARRLEWAEIVAVRFGLGDPWVHLDLADGTVLAVMAVQRSDGEHGMREARRLESLVSEHGEARDPGPGHPHGG</sequence>
<dbReference type="InterPro" id="IPR019692">
    <property type="entry name" value="CFP-6_PH"/>
</dbReference>
<organism evidence="3 4">
    <name type="scientific">Myceligenerans crystallogenes</name>
    <dbReference type="NCBI Taxonomy" id="316335"/>
    <lineage>
        <taxon>Bacteria</taxon>
        <taxon>Bacillati</taxon>
        <taxon>Actinomycetota</taxon>
        <taxon>Actinomycetes</taxon>
        <taxon>Micrococcales</taxon>
        <taxon>Promicromonosporaceae</taxon>
        <taxon>Myceligenerans</taxon>
    </lineage>
</organism>
<comment type="caution">
    <text evidence="3">The sequence shown here is derived from an EMBL/GenBank/DDBJ whole genome shotgun (WGS) entry which is preliminary data.</text>
</comment>
<protein>
    <submittedName>
        <fullName evidence="3">PH domain-containing protein</fullName>
    </submittedName>
</protein>
<accession>A0ABN2N767</accession>
<evidence type="ECO:0000256" key="1">
    <source>
        <dbReference type="SAM" id="Phobius"/>
    </source>
</evidence>
<keyword evidence="1" id="KW-1133">Transmembrane helix</keyword>
<proteinExistence type="predicted"/>
<feature type="transmembrane region" description="Helical" evidence="1">
    <location>
        <begin position="57"/>
        <end position="75"/>
    </location>
</feature>
<gene>
    <name evidence="3" type="ORF">GCM10009751_11310</name>
</gene>
<keyword evidence="1" id="KW-0812">Transmembrane</keyword>
<keyword evidence="1" id="KW-0472">Membrane</keyword>
<evidence type="ECO:0000313" key="4">
    <source>
        <dbReference type="Proteomes" id="UP001501094"/>
    </source>
</evidence>
<evidence type="ECO:0000313" key="3">
    <source>
        <dbReference type="EMBL" id="GAA1856002.1"/>
    </source>
</evidence>
<reference evidence="3 4" key="1">
    <citation type="journal article" date="2019" name="Int. J. Syst. Evol. Microbiol.">
        <title>The Global Catalogue of Microorganisms (GCM) 10K type strain sequencing project: providing services to taxonomists for standard genome sequencing and annotation.</title>
        <authorList>
            <consortium name="The Broad Institute Genomics Platform"/>
            <consortium name="The Broad Institute Genome Sequencing Center for Infectious Disease"/>
            <person name="Wu L."/>
            <person name="Ma J."/>
        </authorList>
    </citation>
    <scope>NUCLEOTIDE SEQUENCE [LARGE SCALE GENOMIC DNA]</scope>
    <source>
        <strain evidence="3 4">JCM 14326</strain>
    </source>
</reference>
<dbReference type="EMBL" id="BAAANL010000002">
    <property type="protein sequence ID" value="GAA1856002.1"/>
    <property type="molecule type" value="Genomic_DNA"/>
</dbReference>
<name>A0ABN2N767_9MICO</name>
<keyword evidence="4" id="KW-1185">Reference proteome</keyword>
<feature type="transmembrane region" description="Helical" evidence="1">
    <location>
        <begin position="26"/>
        <end position="45"/>
    </location>
</feature>
<feature type="domain" description="Low molecular weight protein antigen 6 PH" evidence="2">
    <location>
        <begin position="81"/>
        <end position="142"/>
    </location>
</feature>